<feature type="region of interest" description="Disordered" evidence="10">
    <location>
        <begin position="101"/>
        <end position="190"/>
    </location>
</feature>
<keyword evidence="11" id="KW-0472">Membrane</keyword>
<protein>
    <recommendedName>
        <fullName evidence="3">PCNA-associated factor</fullName>
    </recommendedName>
    <alternativeName>
        <fullName evidence="8">PCNA-associated factor of 15 kDa</fullName>
    </alternativeName>
    <alternativeName>
        <fullName evidence="9">PCNA-clamp-associated factor</fullName>
    </alternativeName>
</protein>
<dbReference type="InterPro" id="IPR040444">
    <property type="entry name" value="PCNA-AF"/>
</dbReference>
<dbReference type="GO" id="GO:0048471">
    <property type="term" value="C:perinuclear region of cytoplasm"/>
    <property type="evidence" value="ECO:0007669"/>
    <property type="project" value="UniProtKB-SubCell"/>
</dbReference>
<evidence type="ECO:0000256" key="2">
    <source>
        <dbReference type="ARBA" id="ARBA00004556"/>
    </source>
</evidence>
<proteinExistence type="predicted"/>
<evidence type="ECO:0000256" key="10">
    <source>
        <dbReference type="SAM" id="MobiDB-lite"/>
    </source>
</evidence>
<evidence type="ECO:0000256" key="8">
    <source>
        <dbReference type="ARBA" id="ARBA00030014"/>
    </source>
</evidence>
<evidence type="ECO:0000256" key="6">
    <source>
        <dbReference type="ARBA" id="ARBA00023204"/>
    </source>
</evidence>
<feature type="compositionally biased region" description="Basic and acidic residues" evidence="10">
    <location>
        <begin position="180"/>
        <end position="190"/>
    </location>
</feature>
<keyword evidence="14" id="KW-1185">Reference proteome</keyword>
<keyword evidence="11" id="KW-0812">Transmembrane</keyword>
<keyword evidence="7" id="KW-0539">Nucleus</keyword>
<dbReference type="InterPro" id="IPR031444">
    <property type="entry name" value="PCNA-AF_dom"/>
</dbReference>
<evidence type="ECO:0000256" key="5">
    <source>
        <dbReference type="ARBA" id="ARBA00022763"/>
    </source>
</evidence>
<evidence type="ECO:0000256" key="11">
    <source>
        <dbReference type="SAM" id="Phobius"/>
    </source>
</evidence>
<dbReference type="Proteomes" id="UP000694421">
    <property type="component" value="Unplaced"/>
</dbReference>
<keyword evidence="6" id="KW-0234">DNA repair</keyword>
<dbReference type="Pfam" id="PF15715">
    <property type="entry name" value="PAF"/>
    <property type="match status" value="1"/>
</dbReference>
<evidence type="ECO:0000256" key="4">
    <source>
        <dbReference type="ARBA" id="ARBA00022490"/>
    </source>
</evidence>
<evidence type="ECO:0000256" key="7">
    <source>
        <dbReference type="ARBA" id="ARBA00023242"/>
    </source>
</evidence>
<dbReference type="GO" id="GO:0003682">
    <property type="term" value="F:chromatin binding"/>
    <property type="evidence" value="ECO:0007669"/>
    <property type="project" value="TreeGrafter"/>
</dbReference>
<dbReference type="GO" id="GO:0006281">
    <property type="term" value="P:DNA repair"/>
    <property type="evidence" value="ECO:0007669"/>
    <property type="project" value="UniProtKB-KW"/>
</dbReference>
<dbReference type="GeneTree" id="ENSGT00510000048252"/>
<dbReference type="GO" id="GO:0005634">
    <property type="term" value="C:nucleus"/>
    <property type="evidence" value="ECO:0007669"/>
    <property type="project" value="UniProtKB-SubCell"/>
</dbReference>
<feature type="domain" description="PCNA-associated factor histone-like" evidence="12">
    <location>
        <begin position="74"/>
        <end position="177"/>
    </location>
</feature>
<feature type="compositionally biased region" description="Polar residues" evidence="10">
    <location>
        <begin position="104"/>
        <end position="113"/>
    </location>
</feature>
<dbReference type="AlphaFoldDB" id="A0A8D0B6S2"/>
<evidence type="ECO:0000256" key="3">
    <source>
        <dbReference type="ARBA" id="ARBA00013777"/>
    </source>
</evidence>
<dbReference type="Ensembl" id="ENSSMRT00000001754.1">
    <property type="protein sequence ID" value="ENSSMRP00000001460.1"/>
    <property type="gene ID" value="ENSSMRG00000001275.1"/>
</dbReference>
<evidence type="ECO:0000256" key="1">
    <source>
        <dbReference type="ARBA" id="ARBA00004123"/>
    </source>
</evidence>
<keyword evidence="4" id="KW-0963">Cytoplasm</keyword>
<evidence type="ECO:0000259" key="12">
    <source>
        <dbReference type="Pfam" id="PF15715"/>
    </source>
</evidence>
<name>A0A8D0B6S2_SALMN</name>
<organism evidence="13 14">
    <name type="scientific">Salvator merianae</name>
    <name type="common">Argentine black and white tegu</name>
    <name type="synonym">Tupinambis merianae</name>
    <dbReference type="NCBI Taxonomy" id="96440"/>
    <lineage>
        <taxon>Eukaryota</taxon>
        <taxon>Metazoa</taxon>
        <taxon>Chordata</taxon>
        <taxon>Craniata</taxon>
        <taxon>Vertebrata</taxon>
        <taxon>Euteleostomi</taxon>
        <taxon>Lepidosauria</taxon>
        <taxon>Squamata</taxon>
        <taxon>Bifurcata</taxon>
        <taxon>Unidentata</taxon>
        <taxon>Episquamata</taxon>
        <taxon>Laterata</taxon>
        <taxon>Teiioidea</taxon>
        <taxon>Teiidae</taxon>
        <taxon>Salvator</taxon>
    </lineage>
</organism>
<sequence>MLNIKVIIKKCYIDVYPALPSSGKQGSLQDASNNACTEKKGRSVSISGLLIILIIYLFISHAIREGLRQLLPAMVRTKADCGGTGGAYRKVVAARAPRKALGSGNANMGSPSTSRKESKYAGGNPVCVRPTPPWQKGIGEFFHQSPKHSEKENQVSDEEPGCSGIGKRRRKARPLPPCSADHETSDDDHM</sequence>
<keyword evidence="11" id="KW-1133">Transmembrane helix</keyword>
<accession>A0A8D0B6S2</accession>
<keyword evidence="5" id="KW-0227">DNA damage</keyword>
<evidence type="ECO:0000313" key="13">
    <source>
        <dbReference type="Ensembl" id="ENSSMRP00000001460.1"/>
    </source>
</evidence>
<dbReference type="GO" id="GO:0051726">
    <property type="term" value="P:regulation of cell cycle"/>
    <property type="evidence" value="ECO:0007669"/>
    <property type="project" value="InterPro"/>
</dbReference>
<evidence type="ECO:0000313" key="14">
    <source>
        <dbReference type="Proteomes" id="UP000694421"/>
    </source>
</evidence>
<feature type="transmembrane region" description="Helical" evidence="11">
    <location>
        <begin position="44"/>
        <end position="63"/>
    </location>
</feature>
<dbReference type="PANTHER" id="PTHR15679">
    <property type="entry name" value="PCNA-ASSOCIATED FACTOR"/>
    <property type="match status" value="1"/>
</dbReference>
<evidence type="ECO:0000256" key="9">
    <source>
        <dbReference type="ARBA" id="ARBA00031186"/>
    </source>
</evidence>
<dbReference type="GO" id="GO:0019985">
    <property type="term" value="P:translesion synthesis"/>
    <property type="evidence" value="ECO:0007669"/>
    <property type="project" value="TreeGrafter"/>
</dbReference>
<dbReference type="PANTHER" id="PTHR15679:SF8">
    <property type="entry name" value="PCNA-ASSOCIATED FACTOR"/>
    <property type="match status" value="1"/>
</dbReference>
<reference evidence="13" key="2">
    <citation type="submission" date="2025-09" db="UniProtKB">
        <authorList>
            <consortium name="Ensembl"/>
        </authorList>
    </citation>
    <scope>IDENTIFICATION</scope>
</reference>
<reference evidence="13" key="1">
    <citation type="submission" date="2025-08" db="UniProtKB">
        <authorList>
            <consortium name="Ensembl"/>
        </authorList>
    </citation>
    <scope>IDENTIFICATION</scope>
</reference>
<comment type="subcellular location">
    <subcellularLocation>
        <location evidence="2">Cytoplasm</location>
        <location evidence="2">Perinuclear region</location>
    </subcellularLocation>
    <subcellularLocation>
        <location evidence="1">Nucleus</location>
    </subcellularLocation>
</comment>